<feature type="region of interest" description="Disordered" evidence="1">
    <location>
        <begin position="1"/>
        <end position="22"/>
    </location>
</feature>
<keyword evidence="3" id="KW-1185">Reference proteome</keyword>
<dbReference type="Proteomes" id="UP000696280">
    <property type="component" value="Unassembled WGS sequence"/>
</dbReference>
<organism evidence="2 3">
    <name type="scientific">Hymenoscyphus fraxineus</name>
    <dbReference type="NCBI Taxonomy" id="746836"/>
    <lineage>
        <taxon>Eukaryota</taxon>
        <taxon>Fungi</taxon>
        <taxon>Dikarya</taxon>
        <taxon>Ascomycota</taxon>
        <taxon>Pezizomycotina</taxon>
        <taxon>Leotiomycetes</taxon>
        <taxon>Helotiales</taxon>
        <taxon>Helotiaceae</taxon>
        <taxon>Hymenoscyphus</taxon>
    </lineage>
</organism>
<evidence type="ECO:0000313" key="3">
    <source>
        <dbReference type="Proteomes" id="UP000696280"/>
    </source>
</evidence>
<gene>
    <name evidence="2" type="ORF">HYFRA_00007759</name>
</gene>
<proteinExistence type="predicted"/>
<comment type="caution">
    <text evidence="2">The sequence shown here is derived from an EMBL/GenBank/DDBJ whole genome shotgun (WGS) entry which is preliminary data.</text>
</comment>
<accession>A0A9N9KQ17</accession>
<evidence type="ECO:0000256" key="1">
    <source>
        <dbReference type="SAM" id="MobiDB-lite"/>
    </source>
</evidence>
<reference evidence="2" key="1">
    <citation type="submission" date="2021-07" db="EMBL/GenBank/DDBJ databases">
        <authorList>
            <person name="Durling M."/>
        </authorList>
    </citation>
    <scope>NUCLEOTIDE SEQUENCE</scope>
</reference>
<sequence length="555" mass="62166">MASLNERPRGPTSPDHPEPPLNTKRDIVFSIFQTKVALSALSVTFMKARESIPTLHENSPVQWKEDNKEIFAASMEALAQMDSLRESLLKYTREAVSSTRQLAHDESGVIEDPQPLENIHGHLHSSLDDFGLLIADETERTLGEELLLKTLQCRFPHWWSQPSLRIANTLPHVPADILSACKDLPLADTFPAYDIATVVRLIRKTAEHEISVQAPALEPLKNSGLTIRRSDRDSDSNEKLIKDVLMSCYFEFPLPVEVDTFLNGIAERPLEVEPESADICETLAFTGLPLCLFDVMEGFDTQPSPRALRTWYHWMMAADETSVHRFSVDCTKFLHFKYLSLPETNTPELKNMTFRILMRIIEDGSLKGIPLATMLMLVPSIIPAGECRNHKLWLALLNYCIGNNVLGENDPLVQVAFACFLVGGSQYTLEGLSANAELVSNFRLLIKSIRAANPYNIIELLLIAEVRDFIRKTGEAINTFKAASGEVISLLSYRDEKHVLWKTSGKDVTLVLPSDLKLHMGKTFADINLCTLNLSYKIGSAEYCDEVSSPKLARS</sequence>
<protein>
    <submittedName>
        <fullName evidence="2">Uncharacterized protein</fullName>
    </submittedName>
</protein>
<evidence type="ECO:0000313" key="2">
    <source>
        <dbReference type="EMBL" id="CAG8949527.1"/>
    </source>
</evidence>
<dbReference type="AlphaFoldDB" id="A0A9N9KQ17"/>
<dbReference type="EMBL" id="CAJVRL010000014">
    <property type="protein sequence ID" value="CAG8949527.1"/>
    <property type="molecule type" value="Genomic_DNA"/>
</dbReference>
<name>A0A9N9KQ17_9HELO</name>